<feature type="domain" description="Acyl-CoA thioesterase-like C-terminal" evidence="3">
    <location>
        <begin position="135"/>
        <end position="272"/>
    </location>
</feature>
<evidence type="ECO:0000259" key="2">
    <source>
        <dbReference type="Pfam" id="PF13622"/>
    </source>
</evidence>
<dbReference type="InterPro" id="IPR049450">
    <property type="entry name" value="ACOT8-like_C"/>
</dbReference>
<sequence>MKDPAMPLAHPFDGAIELDPVDRNISRGRTHPGWTSMVSPFGGITVATLVRAVETHPDRVGEPIALTVNFLAPIADGEFDISLRAVRTNRTNQHWLLELSQDGEVRNTATALFGFRRDTWGDTEASPPKTPPPEQIAPDRAQGDFVGWGRLYDLRFAEGAFPGQGALPSPSATTTMWIRDTAQRRIDYPALAAVCDVFCPRAFLRCGGPVPAGTISLTTYFHADQRELDALRGDYILGTAHANRFSRGYFDQSVQLWSRDAVLLATSHQIVYFKGNACTPIQLST</sequence>
<protein>
    <submittedName>
        <fullName evidence="4">Acyl-CoA thioesterase</fullName>
    </submittedName>
</protein>
<feature type="region of interest" description="Disordered" evidence="1">
    <location>
        <begin position="120"/>
        <end position="140"/>
    </location>
</feature>
<dbReference type="InterPro" id="IPR042171">
    <property type="entry name" value="Acyl-CoA_hotdog"/>
</dbReference>
<dbReference type="SUPFAM" id="SSF54637">
    <property type="entry name" value="Thioesterase/thiol ester dehydrase-isomerase"/>
    <property type="match status" value="2"/>
</dbReference>
<dbReference type="Pfam" id="PF20789">
    <property type="entry name" value="4HBT_3C"/>
    <property type="match status" value="1"/>
</dbReference>
<dbReference type="InterPro" id="IPR029069">
    <property type="entry name" value="HotDog_dom_sf"/>
</dbReference>
<dbReference type="Gene3D" id="2.40.160.210">
    <property type="entry name" value="Acyl-CoA thioesterase, double hotdog domain"/>
    <property type="match status" value="1"/>
</dbReference>
<gene>
    <name evidence="4" type="ORF">MTY59_34920</name>
</gene>
<evidence type="ECO:0000313" key="5">
    <source>
        <dbReference type="Proteomes" id="UP000826012"/>
    </source>
</evidence>
<dbReference type="EMBL" id="AP024828">
    <property type="protein sequence ID" value="BCZ23637.1"/>
    <property type="molecule type" value="Genomic_DNA"/>
</dbReference>
<reference evidence="4 5" key="1">
    <citation type="submission" date="2021-07" db="EMBL/GenBank/DDBJ databases">
        <title>Complete genome sequence of nontuberculous Mycobacterium sp. TY59.</title>
        <authorList>
            <person name="Fukushima K."/>
        </authorList>
    </citation>
    <scope>NUCLEOTIDE SEQUENCE [LARGE SCALE GENOMIC DNA]</scope>
    <source>
        <strain evidence="4 5">TY59</strain>
    </source>
</reference>
<proteinExistence type="predicted"/>
<evidence type="ECO:0000313" key="4">
    <source>
        <dbReference type="EMBL" id="BCZ23637.1"/>
    </source>
</evidence>
<accession>A0ABM7STT9</accession>
<dbReference type="InterPro" id="IPR049449">
    <property type="entry name" value="TesB_ACOT8-like_N"/>
</dbReference>
<evidence type="ECO:0000259" key="3">
    <source>
        <dbReference type="Pfam" id="PF20789"/>
    </source>
</evidence>
<name>A0ABM7STT9_9MYCO</name>
<keyword evidence="5" id="KW-1185">Reference proteome</keyword>
<organism evidence="4 5">
    <name type="scientific">Mycobacterium senriense</name>
    <dbReference type="NCBI Taxonomy" id="2775496"/>
    <lineage>
        <taxon>Bacteria</taxon>
        <taxon>Bacillati</taxon>
        <taxon>Actinomycetota</taxon>
        <taxon>Actinomycetes</taxon>
        <taxon>Mycobacteriales</taxon>
        <taxon>Mycobacteriaceae</taxon>
        <taxon>Mycobacterium</taxon>
        <taxon>Mycobacterium avium complex (MAC)</taxon>
    </lineage>
</organism>
<dbReference type="Proteomes" id="UP000826012">
    <property type="component" value="Chromosome"/>
</dbReference>
<feature type="domain" description="Acyl-CoA thioesterase-like N-terminal HotDog" evidence="2">
    <location>
        <begin position="31"/>
        <end position="114"/>
    </location>
</feature>
<evidence type="ECO:0000256" key="1">
    <source>
        <dbReference type="SAM" id="MobiDB-lite"/>
    </source>
</evidence>
<dbReference type="Pfam" id="PF13622">
    <property type="entry name" value="4HBT_3"/>
    <property type="match status" value="1"/>
</dbReference>